<gene>
    <name evidence="1" type="ORF">JZY06_03230</name>
</gene>
<name>A0A939DYM4_9CORY</name>
<dbReference type="InterPro" id="IPR025409">
    <property type="entry name" value="DUF4303"/>
</dbReference>
<keyword evidence="2" id="KW-1185">Reference proteome</keyword>
<protein>
    <submittedName>
        <fullName evidence="1">DUF4303 domain-containing protein</fullName>
    </submittedName>
</protein>
<accession>A0A939DYM4</accession>
<reference evidence="1" key="1">
    <citation type="submission" date="2021-03" db="EMBL/GenBank/DDBJ databases">
        <authorList>
            <person name="Sun Q."/>
        </authorList>
    </citation>
    <scope>NUCLEOTIDE SEQUENCE</scope>
    <source>
        <strain evidence="1">CCM 8862</strain>
    </source>
</reference>
<proteinExistence type="predicted"/>
<dbReference type="AlphaFoldDB" id="A0A939DYM4"/>
<organism evidence="1 2">
    <name type="scientific">Corynebacterium mendelii</name>
    <dbReference type="NCBI Taxonomy" id="2765362"/>
    <lineage>
        <taxon>Bacteria</taxon>
        <taxon>Bacillati</taxon>
        <taxon>Actinomycetota</taxon>
        <taxon>Actinomycetes</taxon>
        <taxon>Mycobacteriales</taxon>
        <taxon>Corynebacteriaceae</taxon>
        <taxon>Corynebacterium</taxon>
    </lineage>
</organism>
<dbReference type="EMBL" id="JAFLEQ010000005">
    <property type="protein sequence ID" value="MBN9643645.1"/>
    <property type="molecule type" value="Genomic_DNA"/>
</dbReference>
<evidence type="ECO:0000313" key="2">
    <source>
        <dbReference type="Proteomes" id="UP000664332"/>
    </source>
</evidence>
<evidence type="ECO:0000313" key="1">
    <source>
        <dbReference type="EMBL" id="MBN9643645.1"/>
    </source>
</evidence>
<dbReference type="Pfam" id="PF14136">
    <property type="entry name" value="DUF4303"/>
    <property type="match status" value="1"/>
</dbReference>
<dbReference type="Proteomes" id="UP000664332">
    <property type="component" value="Unassembled WGS sequence"/>
</dbReference>
<sequence>MSSSSPSFEQTLTSALVEALEQSLHELFGTGEDFYWMALIDTGQGLRPFLCAWSTQAFQRYLASHGLGPDSCEPYLRWSYAESPYLNVGAHHFAGVDDILKRRPTSDQLDPDQWEQELDCRVECAIAAFKELDARGLFAAHQPRENIMINVEDIPPTEDNTTRARELNPAAAIGDWLEFCAE</sequence>
<dbReference type="RefSeq" id="WP_207118387.1">
    <property type="nucleotide sequence ID" value="NZ_JAFLEQ010000005.1"/>
</dbReference>
<comment type="caution">
    <text evidence="1">The sequence shown here is derived from an EMBL/GenBank/DDBJ whole genome shotgun (WGS) entry which is preliminary data.</text>
</comment>